<accession>A0ACB8DIX5</accession>
<evidence type="ECO:0000313" key="2">
    <source>
        <dbReference type="Proteomes" id="UP000821865"/>
    </source>
</evidence>
<comment type="caution">
    <text evidence="1">The sequence shown here is derived from an EMBL/GenBank/DDBJ whole genome shotgun (WGS) entry which is preliminary data.</text>
</comment>
<proteinExistence type="predicted"/>
<protein>
    <submittedName>
        <fullName evidence="1">Uncharacterized protein</fullName>
    </submittedName>
</protein>
<dbReference type="Proteomes" id="UP000821865">
    <property type="component" value="Chromosome 11"/>
</dbReference>
<sequence length="189" mass="21408">MVIKPRARYPPSPLCPTAPFKRLWMPASRRPDFKVSIALQKPTNTVTVWVPAMALVYRLEELQQIQVSEECSLPVQAYLISGTDLRRYVVNGVDHDEEPEKLLQERSCPTYKVVASRYLGSGRTCLITLQSPSTPTDRILYYGCVPRPRPCKPSAVYCYSCLKQGRMKSSCPFQPKNDTMEPDPSAPIR</sequence>
<keyword evidence="2" id="KW-1185">Reference proteome</keyword>
<organism evidence="1 2">
    <name type="scientific">Dermacentor silvarum</name>
    <name type="common">Tick</name>
    <dbReference type="NCBI Taxonomy" id="543639"/>
    <lineage>
        <taxon>Eukaryota</taxon>
        <taxon>Metazoa</taxon>
        <taxon>Ecdysozoa</taxon>
        <taxon>Arthropoda</taxon>
        <taxon>Chelicerata</taxon>
        <taxon>Arachnida</taxon>
        <taxon>Acari</taxon>
        <taxon>Parasitiformes</taxon>
        <taxon>Ixodida</taxon>
        <taxon>Ixodoidea</taxon>
        <taxon>Ixodidae</taxon>
        <taxon>Rhipicephalinae</taxon>
        <taxon>Dermacentor</taxon>
    </lineage>
</organism>
<reference evidence="1" key="1">
    <citation type="submission" date="2020-05" db="EMBL/GenBank/DDBJ databases">
        <title>Large-scale comparative analyses of tick genomes elucidate their genetic diversity and vector capacities.</title>
        <authorList>
            <person name="Jia N."/>
            <person name="Wang J."/>
            <person name="Shi W."/>
            <person name="Du L."/>
            <person name="Sun Y."/>
            <person name="Zhan W."/>
            <person name="Jiang J."/>
            <person name="Wang Q."/>
            <person name="Zhang B."/>
            <person name="Ji P."/>
            <person name="Sakyi L.B."/>
            <person name="Cui X."/>
            <person name="Yuan T."/>
            <person name="Jiang B."/>
            <person name="Yang W."/>
            <person name="Lam T.T.-Y."/>
            <person name="Chang Q."/>
            <person name="Ding S."/>
            <person name="Wang X."/>
            <person name="Zhu J."/>
            <person name="Ruan X."/>
            <person name="Zhao L."/>
            <person name="Wei J."/>
            <person name="Que T."/>
            <person name="Du C."/>
            <person name="Cheng J."/>
            <person name="Dai P."/>
            <person name="Han X."/>
            <person name="Huang E."/>
            <person name="Gao Y."/>
            <person name="Liu J."/>
            <person name="Shao H."/>
            <person name="Ye R."/>
            <person name="Li L."/>
            <person name="Wei W."/>
            <person name="Wang X."/>
            <person name="Wang C."/>
            <person name="Yang T."/>
            <person name="Huo Q."/>
            <person name="Li W."/>
            <person name="Guo W."/>
            <person name="Chen H."/>
            <person name="Zhou L."/>
            <person name="Ni X."/>
            <person name="Tian J."/>
            <person name="Zhou Y."/>
            <person name="Sheng Y."/>
            <person name="Liu T."/>
            <person name="Pan Y."/>
            <person name="Xia L."/>
            <person name="Li J."/>
            <person name="Zhao F."/>
            <person name="Cao W."/>
        </authorList>
    </citation>
    <scope>NUCLEOTIDE SEQUENCE</scope>
    <source>
        <strain evidence="1">Dsil-2018</strain>
    </source>
</reference>
<evidence type="ECO:0000313" key="1">
    <source>
        <dbReference type="EMBL" id="KAH7970600.1"/>
    </source>
</evidence>
<gene>
    <name evidence="1" type="ORF">HPB49_011775</name>
</gene>
<dbReference type="EMBL" id="CM023480">
    <property type="protein sequence ID" value="KAH7970600.1"/>
    <property type="molecule type" value="Genomic_DNA"/>
</dbReference>
<name>A0ACB8DIX5_DERSI</name>